<dbReference type="GO" id="GO:0005524">
    <property type="term" value="F:ATP binding"/>
    <property type="evidence" value="ECO:0007669"/>
    <property type="project" value="UniProtKB-KW"/>
</dbReference>
<evidence type="ECO:0000256" key="3">
    <source>
        <dbReference type="ARBA" id="ARBA00022741"/>
    </source>
</evidence>
<dbReference type="Gene3D" id="2.60.34.10">
    <property type="entry name" value="Substrate Binding Domain Of DNAk, Chain A, domain 1"/>
    <property type="match status" value="1"/>
</dbReference>
<dbReference type="InterPro" id="IPR013126">
    <property type="entry name" value="Hsp_70_fam"/>
</dbReference>
<sequence>KVGKEQKIVVFDLGGGTLDVTIMEMGAEGTFEVLSTSGDTQLGGTDMDNALIDYIAEDFKKTNGIDLRNDKMAVQRLKEAAEKAKIELSNVLETDINLPFITANASGPKHLAMKFTRATLENLVRPIVERCKASVDQAVKDAKLTAETVTKIILVGGPTRMPIVQKFVEDHVGKKAERGIDPMECVCFGAAVQAAVLTGDVKDILLLDVTPLTLGLETMGGVRTSLIDRNTTVPAKRSQIFSTAADNQPSVEINVLQGERAMAKDNLSLGRFILDGIPPAPRGVPQIEVTFDIDANGILHVSAKDKGTGKEQSIKISSSTKLSKDDIDKYVKEAEQYASEDVKRKEEIEVRNEADNLIYSVEKSLKDHGDKVSADERLTIEQSLTAAKGALKGSDVTEIKSTKEALTTASHKLVEAVYKASQAQGAQGAAQGNQQQGQSQSDAQQTAGNGGKVVDAEVVDENKDNK</sequence>
<dbReference type="InterPro" id="IPR018181">
    <property type="entry name" value="Heat_shock_70_CS"/>
</dbReference>
<protein>
    <submittedName>
        <fullName evidence="9">Molecular chaperone DnaK</fullName>
    </submittedName>
</protein>
<accession>A0A1E5IM61</accession>
<feature type="region of interest" description="Disordered" evidence="8">
    <location>
        <begin position="419"/>
        <end position="466"/>
    </location>
</feature>
<dbReference type="GO" id="GO:0140662">
    <property type="term" value="F:ATP-dependent protein folding chaperone"/>
    <property type="evidence" value="ECO:0007669"/>
    <property type="project" value="InterPro"/>
</dbReference>
<feature type="coiled-coil region" evidence="7">
    <location>
        <begin position="67"/>
        <end position="94"/>
    </location>
</feature>
<dbReference type="PROSITE" id="PS00329">
    <property type="entry name" value="HSP70_2"/>
    <property type="match status" value="1"/>
</dbReference>
<dbReference type="InterPro" id="IPR029048">
    <property type="entry name" value="HSP70_C_sf"/>
</dbReference>
<keyword evidence="10" id="KW-1185">Reference proteome</keyword>
<evidence type="ECO:0000256" key="4">
    <source>
        <dbReference type="ARBA" id="ARBA00022840"/>
    </source>
</evidence>
<name>A0A1E5IM61_ENDTX</name>
<reference evidence="9 10" key="1">
    <citation type="submission" date="2015-11" db="EMBL/GenBank/DDBJ databases">
        <title>Evidence for parallel genomic evolution in an endosymbiosis of termite gut flagellates.</title>
        <authorList>
            <person name="Zheng H."/>
        </authorList>
    </citation>
    <scope>NUCLEOTIDE SEQUENCE [LARGE SCALE GENOMIC DNA]</scope>
    <source>
        <strain evidence="9 10">CET450</strain>
    </source>
</reference>
<feature type="non-terminal residue" evidence="9">
    <location>
        <position position="1"/>
    </location>
</feature>
<evidence type="ECO:0000256" key="6">
    <source>
        <dbReference type="ARBA" id="ARBA00023186"/>
    </source>
</evidence>
<keyword evidence="3" id="KW-0547">Nucleotide-binding</keyword>
<dbReference type="Proteomes" id="UP000095237">
    <property type="component" value="Unassembled WGS sequence"/>
</dbReference>
<feature type="compositionally biased region" description="Low complexity" evidence="8">
    <location>
        <begin position="420"/>
        <end position="447"/>
    </location>
</feature>
<dbReference type="PANTHER" id="PTHR19375">
    <property type="entry name" value="HEAT SHOCK PROTEIN 70KDA"/>
    <property type="match status" value="1"/>
</dbReference>
<dbReference type="InterPro" id="IPR043129">
    <property type="entry name" value="ATPase_NBD"/>
</dbReference>
<dbReference type="Gene3D" id="1.20.1270.10">
    <property type="match status" value="1"/>
</dbReference>
<dbReference type="Pfam" id="PF00012">
    <property type="entry name" value="HSP70"/>
    <property type="match status" value="1"/>
</dbReference>
<dbReference type="Gene3D" id="3.30.420.40">
    <property type="match status" value="2"/>
</dbReference>
<evidence type="ECO:0000313" key="10">
    <source>
        <dbReference type="Proteomes" id="UP000095237"/>
    </source>
</evidence>
<proteinExistence type="inferred from homology"/>
<dbReference type="SUPFAM" id="SSF100920">
    <property type="entry name" value="Heat shock protein 70kD (HSP70), peptide-binding domain"/>
    <property type="match status" value="1"/>
</dbReference>
<dbReference type="SUPFAM" id="SSF53067">
    <property type="entry name" value="Actin-like ATPase domain"/>
    <property type="match status" value="1"/>
</dbReference>
<dbReference type="PROSITE" id="PS01036">
    <property type="entry name" value="HSP70_3"/>
    <property type="match status" value="1"/>
</dbReference>
<evidence type="ECO:0000256" key="2">
    <source>
        <dbReference type="ARBA" id="ARBA00022553"/>
    </source>
</evidence>
<evidence type="ECO:0000256" key="5">
    <source>
        <dbReference type="ARBA" id="ARBA00023016"/>
    </source>
</evidence>
<evidence type="ECO:0000313" key="9">
    <source>
        <dbReference type="EMBL" id="OEG71572.1"/>
    </source>
</evidence>
<dbReference type="InterPro" id="IPR029047">
    <property type="entry name" value="HSP70_peptide-bd_sf"/>
</dbReference>
<keyword evidence="6" id="KW-0143">Chaperone</keyword>
<evidence type="ECO:0000256" key="7">
    <source>
        <dbReference type="SAM" id="Coils"/>
    </source>
</evidence>
<dbReference type="EMBL" id="LNVX01000165">
    <property type="protein sequence ID" value="OEG71572.1"/>
    <property type="molecule type" value="Genomic_DNA"/>
</dbReference>
<gene>
    <name evidence="9" type="primary">dnaK</name>
    <name evidence="9" type="ORF">ATZ36_13980</name>
</gene>
<keyword evidence="2" id="KW-0597">Phosphoprotein</keyword>
<dbReference type="FunFam" id="1.20.1270.10:FF:000001">
    <property type="entry name" value="Molecular chaperone DnaK"/>
    <property type="match status" value="1"/>
</dbReference>
<dbReference type="AlphaFoldDB" id="A0A1E5IM61"/>
<dbReference type="FunFam" id="3.90.640.10:FF:000003">
    <property type="entry name" value="Molecular chaperone DnaK"/>
    <property type="match status" value="1"/>
</dbReference>
<keyword evidence="5" id="KW-0346">Stress response</keyword>
<dbReference type="FunFam" id="2.60.34.10:FF:000014">
    <property type="entry name" value="Chaperone protein DnaK HSP70"/>
    <property type="match status" value="1"/>
</dbReference>
<comment type="caution">
    <text evidence="9">The sequence shown here is derived from an EMBL/GenBank/DDBJ whole genome shotgun (WGS) entry which is preliminary data.</text>
</comment>
<evidence type="ECO:0000256" key="1">
    <source>
        <dbReference type="ARBA" id="ARBA00007381"/>
    </source>
</evidence>
<dbReference type="SUPFAM" id="SSF100934">
    <property type="entry name" value="Heat shock protein 70kD (HSP70), C-terminal subdomain"/>
    <property type="match status" value="1"/>
</dbReference>
<dbReference type="Gene3D" id="3.90.640.10">
    <property type="entry name" value="Actin, Chain A, domain 4"/>
    <property type="match status" value="1"/>
</dbReference>
<dbReference type="PRINTS" id="PR00301">
    <property type="entry name" value="HEATSHOCK70"/>
</dbReference>
<organism evidence="9 10">
    <name type="scientific">Endomicrobium trichonymphae</name>
    <dbReference type="NCBI Taxonomy" id="1408204"/>
    <lineage>
        <taxon>Bacteria</taxon>
        <taxon>Pseudomonadati</taxon>
        <taxon>Elusimicrobiota</taxon>
        <taxon>Endomicrobiia</taxon>
        <taxon>Endomicrobiales</taxon>
        <taxon>Endomicrobiaceae</taxon>
        <taxon>Candidatus Endomicrobiellum</taxon>
    </lineage>
</organism>
<keyword evidence="7" id="KW-0175">Coiled coil</keyword>
<comment type="similarity">
    <text evidence="1">Belongs to the heat shock protein 70 family.</text>
</comment>
<keyword evidence="4" id="KW-0067">ATP-binding</keyword>
<evidence type="ECO:0000256" key="8">
    <source>
        <dbReference type="SAM" id="MobiDB-lite"/>
    </source>
</evidence>